<comment type="similarity">
    <text evidence="1">Belongs to the Gfo/Idh/MocA family.</text>
</comment>
<dbReference type="InterPro" id="IPR051317">
    <property type="entry name" value="Gfo/Idh/MocA_oxidoreduct"/>
</dbReference>
<gene>
    <name evidence="4" type="ORF">METZ01_LOCUS494702</name>
</gene>
<dbReference type="PANTHER" id="PTHR43708">
    <property type="entry name" value="CONSERVED EXPRESSED OXIDOREDUCTASE (EUROFUNG)"/>
    <property type="match status" value="1"/>
</dbReference>
<proteinExistence type="inferred from homology"/>
<keyword evidence="2" id="KW-0560">Oxidoreductase</keyword>
<evidence type="ECO:0000256" key="1">
    <source>
        <dbReference type="ARBA" id="ARBA00010928"/>
    </source>
</evidence>
<organism evidence="4">
    <name type="scientific">marine metagenome</name>
    <dbReference type="NCBI Taxonomy" id="408172"/>
    <lineage>
        <taxon>unclassified sequences</taxon>
        <taxon>metagenomes</taxon>
        <taxon>ecological metagenomes</taxon>
    </lineage>
</organism>
<dbReference type="EMBL" id="UINC01215925">
    <property type="protein sequence ID" value="SVE41848.1"/>
    <property type="molecule type" value="Genomic_DNA"/>
</dbReference>
<dbReference type="Gene3D" id="3.40.50.720">
    <property type="entry name" value="NAD(P)-binding Rossmann-like Domain"/>
    <property type="match status" value="1"/>
</dbReference>
<dbReference type="SUPFAM" id="SSF51735">
    <property type="entry name" value="NAD(P)-binding Rossmann-fold domains"/>
    <property type="match status" value="1"/>
</dbReference>
<evidence type="ECO:0000259" key="3">
    <source>
        <dbReference type="Pfam" id="PF01408"/>
    </source>
</evidence>
<dbReference type="GO" id="GO:0000166">
    <property type="term" value="F:nucleotide binding"/>
    <property type="evidence" value="ECO:0007669"/>
    <property type="project" value="InterPro"/>
</dbReference>
<dbReference type="InterPro" id="IPR000683">
    <property type="entry name" value="Gfo/Idh/MocA-like_OxRdtase_N"/>
</dbReference>
<evidence type="ECO:0000256" key="2">
    <source>
        <dbReference type="ARBA" id="ARBA00023002"/>
    </source>
</evidence>
<feature type="domain" description="Gfo/Idh/MocA-like oxidoreductase N-terminal" evidence="3">
    <location>
        <begin position="5"/>
        <end position="93"/>
    </location>
</feature>
<dbReference type="PANTHER" id="PTHR43708:SF5">
    <property type="entry name" value="CONSERVED EXPRESSED OXIDOREDUCTASE (EUROFUNG)-RELATED"/>
    <property type="match status" value="1"/>
</dbReference>
<name>A0A383DD98_9ZZZZ</name>
<sequence length="93" mass="10117">MDSLSCCIVGYGGIAEFHAGACKQIEGVRLHTLMGRRLEPAKEFATRHGFERATDSLQEALADDELDAVIIASPSQVHYEQTMACLEAGKHVL</sequence>
<dbReference type="GO" id="GO:0016491">
    <property type="term" value="F:oxidoreductase activity"/>
    <property type="evidence" value="ECO:0007669"/>
    <property type="project" value="UniProtKB-KW"/>
</dbReference>
<dbReference type="InterPro" id="IPR036291">
    <property type="entry name" value="NAD(P)-bd_dom_sf"/>
</dbReference>
<accession>A0A383DD98</accession>
<dbReference type="Pfam" id="PF01408">
    <property type="entry name" value="GFO_IDH_MocA"/>
    <property type="match status" value="1"/>
</dbReference>
<dbReference type="AlphaFoldDB" id="A0A383DD98"/>
<reference evidence="4" key="1">
    <citation type="submission" date="2018-05" db="EMBL/GenBank/DDBJ databases">
        <authorList>
            <person name="Lanie J.A."/>
            <person name="Ng W.-L."/>
            <person name="Kazmierczak K.M."/>
            <person name="Andrzejewski T.M."/>
            <person name="Davidsen T.M."/>
            <person name="Wayne K.J."/>
            <person name="Tettelin H."/>
            <person name="Glass J.I."/>
            <person name="Rusch D."/>
            <person name="Podicherti R."/>
            <person name="Tsui H.-C.T."/>
            <person name="Winkler M.E."/>
        </authorList>
    </citation>
    <scope>NUCLEOTIDE SEQUENCE</scope>
</reference>
<feature type="non-terminal residue" evidence="4">
    <location>
        <position position="93"/>
    </location>
</feature>
<evidence type="ECO:0000313" key="4">
    <source>
        <dbReference type="EMBL" id="SVE41848.1"/>
    </source>
</evidence>
<protein>
    <recommendedName>
        <fullName evidence="3">Gfo/Idh/MocA-like oxidoreductase N-terminal domain-containing protein</fullName>
    </recommendedName>
</protein>